<dbReference type="InterPro" id="IPR001242">
    <property type="entry name" value="Condensation_dom"/>
</dbReference>
<feature type="region of interest" description="C-terminal hotdog fold" evidence="4">
    <location>
        <begin position="167"/>
        <end position="322"/>
    </location>
</feature>
<dbReference type="Gene3D" id="3.30.300.30">
    <property type="match status" value="1"/>
</dbReference>
<dbReference type="InterPro" id="IPR023213">
    <property type="entry name" value="CAT-like_dom_sf"/>
</dbReference>
<dbReference type="Gene3D" id="3.40.50.720">
    <property type="entry name" value="NAD(P)-binding Rossmann-like Domain"/>
    <property type="match status" value="1"/>
</dbReference>
<keyword evidence="2" id="KW-0597">Phosphoprotein</keyword>
<evidence type="ECO:0000256" key="3">
    <source>
        <dbReference type="ARBA" id="ARBA00022598"/>
    </source>
</evidence>
<dbReference type="GO" id="GO:0031177">
    <property type="term" value="F:phosphopantetheine binding"/>
    <property type="evidence" value="ECO:0007669"/>
    <property type="project" value="InterPro"/>
</dbReference>
<dbReference type="SUPFAM" id="SSF47336">
    <property type="entry name" value="ACP-like"/>
    <property type="match status" value="2"/>
</dbReference>
<dbReference type="SUPFAM" id="SSF52777">
    <property type="entry name" value="CoA-dependent acyltransferases"/>
    <property type="match status" value="2"/>
</dbReference>
<feature type="domain" description="Carrier" evidence="5">
    <location>
        <begin position="1169"/>
        <end position="1249"/>
    </location>
</feature>
<dbReference type="InterPro" id="IPR013120">
    <property type="entry name" value="FAR_NAD-bd"/>
</dbReference>
<proteinExistence type="predicted"/>
<feature type="region of interest" description="N-terminal hotdog fold" evidence="4">
    <location>
        <begin position="6"/>
        <end position="146"/>
    </location>
</feature>
<dbReference type="PANTHER" id="PTHR45527">
    <property type="entry name" value="NONRIBOSOMAL PEPTIDE SYNTHETASE"/>
    <property type="match status" value="1"/>
</dbReference>
<name>A0AAN7GS46_9PEZI</name>
<dbReference type="Gene3D" id="1.10.1200.10">
    <property type="entry name" value="ACP-like"/>
    <property type="match status" value="2"/>
</dbReference>
<dbReference type="Gene3D" id="3.30.559.30">
    <property type="entry name" value="Nonribosomal peptide synthetase, condensation domain"/>
    <property type="match status" value="1"/>
</dbReference>
<protein>
    <submittedName>
        <fullName evidence="7">Hybrid NRPS/PKS enzyme</fullName>
    </submittedName>
</protein>
<reference evidence="7" key="1">
    <citation type="journal article" date="2023" name="Mol. Phylogenet. Evol.">
        <title>Genome-scale phylogeny and comparative genomics of the fungal order Sordariales.</title>
        <authorList>
            <person name="Hensen N."/>
            <person name="Bonometti L."/>
            <person name="Westerberg I."/>
            <person name="Brannstrom I.O."/>
            <person name="Guillou S."/>
            <person name="Cros-Aarteil S."/>
            <person name="Calhoun S."/>
            <person name="Haridas S."/>
            <person name="Kuo A."/>
            <person name="Mondo S."/>
            <person name="Pangilinan J."/>
            <person name="Riley R."/>
            <person name="LaButti K."/>
            <person name="Andreopoulos B."/>
            <person name="Lipzen A."/>
            <person name="Chen C."/>
            <person name="Yan M."/>
            <person name="Daum C."/>
            <person name="Ng V."/>
            <person name="Clum A."/>
            <person name="Steindorff A."/>
            <person name="Ohm R.A."/>
            <person name="Martin F."/>
            <person name="Silar P."/>
            <person name="Natvig D.O."/>
            <person name="Lalanne C."/>
            <person name="Gautier V."/>
            <person name="Ament-Velasquez S.L."/>
            <person name="Kruys A."/>
            <person name="Hutchinson M.I."/>
            <person name="Powell A.J."/>
            <person name="Barry K."/>
            <person name="Miller A.N."/>
            <person name="Grigoriev I.V."/>
            <person name="Debuchy R."/>
            <person name="Gladieux P."/>
            <person name="Hiltunen Thoren M."/>
            <person name="Johannesson H."/>
        </authorList>
    </citation>
    <scope>NUCLEOTIDE SEQUENCE</scope>
    <source>
        <strain evidence="7">CBS 990.96</strain>
    </source>
</reference>
<dbReference type="InterPro" id="IPR000873">
    <property type="entry name" value="AMP-dep_synth/lig_dom"/>
</dbReference>
<dbReference type="Gene3D" id="3.40.50.12780">
    <property type="entry name" value="N-terminal domain of ligase-like"/>
    <property type="match status" value="1"/>
</dbReference>
<dbReference type="InterPro" id="IPR009081">
    <property type="entry name" value="PP-bd_ACP"/>
</dbReference>
<dbReference type="Pfam" id="PF00668">
    <property type="entry name" value="Condensation"/>
    <property type="match status" value="1"/>
</dbReference>
<dbReference type="Pfam" id="PF00501">
    <property type="entry name" value="AMP-binding"/>
    <property type="match status" value="1"/>
</dbReference>
<feature type="domain" description="Carrier" evidence="5">
    <location>
        <begin position="1263"/>
        <end position="1343"/>
    </location>
</feature>
<sequence>MEQSTQPLLGISSNHPLGLGITWQNTLKVSDLISLVDQNHVSLPGIFPPAGYTKIVTEAALKLCAPGVLQELKVDDFFVQNDIHLGNEQDQLCIELELQPTGTHERDGKRTDFVNFRIRSKKDGTSSRGSMQLNALGCLRLTSSNHQSRQIDESTIEPKPQILKTLPMSYGQSGFWFLSQLVGDPTFFNVTLRFLITAKHPLDVQEFKKNVRDMAQQHEGLRTAFFADPTSNEPVQSILSESPLHLETKHITSPTQIQPEIDAITNSIYDLSQGKTVRLTLLSESPTRHHLLVGYHHINTDGLSVVAITDYLRLAYGRDQKPPPPSLQQNQFASSQRKRLATGHYAKSISYWKKEFKNLPDILPILPLSPNNQAALKSSRPTTRTTYRNITATTKLSPKTATKLLKLKNQGLIQSPFVFYLTVFQILLSRLADLNDIVIGVPIGNRRDDLDPGSTESIGIFLNPIALRLETDLSNTFSTLLQQNQKKFSEGLKHSAVPFDVVLDEVGAPRNFSYSPLFQAFFNYIPVTEDREFGKDGIMHNEEFDIGETIYDVMLAIVGSEEGSSLSIMLQRELYTEEEAGVLLDSFVRLVEGFVENFGMRGCEIGFWGREEVDRALWLGRGVELDMDFGGLLEQIEGFAENKGREVALRDGARGERVVSWKEMMDRSEKIAKVLYGKVKGGEKARVGVLQEPTLDWVCSMLGIWKFGGSYVPLEVTQGAGRLRSIVKDAELVAVLVHGETRELCEEVFAGEETVVVDIDEVETTDTTTTNFYRPKPKDEALVLYTSGSTGKPKGISMPHRMIANTINGFLHTFPMEPQIVLQQIPLSFDASWWAALVGLATGGSLVIAGKDERRDPAALTSLIASEGITLTFAVPSEGMSWLEHGIDHHLLRQSNWKFHITAGEPVGRNLVEMIRRVDKSNLRLLNAYGPAETIIPTVYEIPYRDDEFLKSEEPIPIGKVLPNYNVYVVDQNNHPLPVGIPGQIAIGGAGVALGYIGQPEMTATRFPKDSLASSRALANGWTQAHLSGDRGYIREDGTFVMLGRMNDDTQVKLRGQRFELREVEAALVAAGKGDILEAVCHIRQDENRKDDASAAFLVAHVVMKSGIFDPDNRLREVSSQLTTLPLYMRPSVIFPLSSIPLSHHGKVDRKLLSKTPLRRESREPVEGNPSPVRETEMEAIWREVLVNIVSQDQRLDHNSDFFLVGGNSLLLINVKNRIKERTGKDIPLVSLFQANTLGKMAAAVSLTADTSIPVSTPKTLANKTSSTQAKMKQIWLSVLKDIINDPNSIGPASDFFLLGGNSLLLIRVQRELNNQFDLLLPIARMFESSTLDKMSILLDETLSTQPKPQPLPPQPTTTTTIPPGPINWQQETTFNSPVPESYLTALQTAKTHPSPPNPPLTIILTGSTGFLGRQILSSLLSNPQISQIHCLAVRTPSKFPFPPHPKITIHPGDLLKPSFPSKIFSSPNLHIIHSAADLSFLKPYHTLRTTNHLSTKTLIDCTIKNATTLPQFHFISTAGLTQLLSESEDLYEQSLPISFSSNPEAILDNKGLTGYILTKLCSEKYLESTHEQTSLPITIHRPAHIIGEEPSQLDMIHNLLYYSEKMGAVPDLSALFTREYQLQLVNVQNLAGNIVEDMLEQQSCPEFGIRYLNHCGEEKDWIKLGDLERYVNEGEVGIVELEEWVERGKKFGMPEEIRMYLGGLVGEDGRRWMHPKLKKGRKAGMEYGPWKRVGRLWVTTGESLVLLFQNQSTLGIIARLFKF</sequence>
<evidence type="ECO:0000256" key="1">
    <source>
        <dbReference type="ARBA" id="ARBA00022450"/>
    </source>
</evidence>
<organism evidence="7 8">
    <name type="scientific">Podospora fimiseda</name>
    <dbReference type="NCBI Taxonomy" id="252190"/>
    <lineage>
        <taxon>Eukaryota</taxon>
        <taxon>Fungi</taxon>
        <taxon>Dikarya</taxon>
        <taxon>Ascomycota</taxon>
        <taxon>Pezizomycotina</taxon>
        <taxon>Sordariomycetes</taxon>
        <taxon>Sordariomycetidae</taxon>
        <taxon>Sordariales</taxon>
        <taxon>Podosporaceae</taxon>
        <taxon>Podospora</taxon>
    </lineage>
</organism>
<dbReference type="CDD" id="cd19532">
    <property type="entry name" value="C_PKS-NRPS"/>
    <property type="match status" value="1"/>
</dbReference>
<comment type="caution">
    <text evidence="4">Lacks conserved residue(s) required for the propagation of feature annotation.</text>
</comment>
<dbReference type="PROSITE" id="PS52019">
    <property type="entry name" value="PKS_MFAS_DH"/>
    <property type="match status" value="1"/>
</dbReference>
<accession>A0AAN7GS46</accession>
<reference evidence="7" key="2">
    <citation type="submission" date="2023-05" db="EMBL/GenBank/DDBJ databases">
        <authorList>
            <consortium name="Lawrence Berkeley National Laboratory"/>
            <person name="Steindorff A."/>
            <person name="Hensen N."/>
            <person name="Bonometti L."/>
            <person name="Westerberg I."/>
            <person name="Brannstrom I.O."/>
            <person name="Guillou S."/>
            <person name="Cros-Aarteil S."/>
            <person name="Calhoun S."/>
            <person name="Haridas S."/>
            <person name="Kuo A."/>
            <person name="Mondo S."/>
            <person name="Pangilinan J."/>
            <person name="Riley R."/>
            <person name="Labutti K."/>
            <person name="Andreopoulos B."/>
            <person name="Lipzen A."/>
            <person name="Chen C."/>
            <person name="Yanf M."/>
            <person name="Daum C."/>
            <person name="Ng V."/>
            <person name="Clum A."/>
            <person name="Ohm R."/>
            <person name="Martin F."/>
            <person name="Silar P."/>
            <person name="Natvig D."/>
            <person name="Lalanne C."/>
            <person name="Gautier V."/>
            <person name="Ament-Velasquez S.L."/>
            <person name="Kruys A."/>
            <person name="Hutchinson M.I."/>
            <person name="Powell A.J."/>
            <person name="Barry K."/>
            <person name="Miller A.N."/>
            <person name="Grigoriev I.V."/>
            <person name="Debuchy R."/>
            <person name="Gladieux P."/>
            <person name="Thoren M.H."/>
            <person name="Johannesson H."/>
        </authorList>
    </citation>
    <scope>NUCLEOTIDE SEQUENCE</scope>
    <source>
        <strain evidence="7">CBS 990.96</strain>
    </source>
</reference>
<dbReference type="Pfam" id="PF00550">
    <property type="entry name" value="PP-binding"/>
    <property type="match status" value="2"/>
</dbReference>
<dbReference type="GO" id="GO:0009239">
    <property type="term" value="P:enterobactin biosynthetic process"/>
    <property type="evidence" value="ECO:0007669"/>
    <property type="project" value="TreeGrafter"/>
</dbReference>
<keyword evidence="3" id="KW-0436">Ligase</keyword>
<dbReference type="Pfam" id="PF07993">
    <property type="entry name" value="NAD_binding_4"/>
    <property type="match status" value="2"/>
</dbReference>
<dbReference type="InterPro" id="IPR045851">
    <property type="entry name" value="AMP-bd_C_sf"/>
</dbReference>
<dbReference type="InterPro" id="IPR036736">
    <property type="entry name" value="ACP-like_sf"/>
</dbReference>
<dbReference type="Gene3D" id="3.30.559.10">
    <property type="entry name" value="Chloramphenicol acetyltransferase-like domain"/>
    <property type="match status" value="1"/>
</dbReference>
<dbReference type="PROSITE" id="PS50075">
    <property type="entry name" value="CARRIER"/>
    <property type="match status" value="2"/>
</dbReference>
<dbReference type="InterPro" id="IPR020806">
    <property type="entry name" value="PKS_PP-bd"/>
</dbReference>
<dbReference type="InterPro" id="IPR036291">
    <property type="entry name" value="NAD(P)-bd_dom_sf"/>
</dbReference>
<dbReference type="InterPro" id="IPR042099">
    <property type="entry name" value="ANL_N_sf"/>
</dbReference>
<keyword evidence="1" id="KW-0596">Phosphopantetheine</keyword>
<evidence type="ECO:0000256" key="2">
    <source>
        <dbReference type="ARBA" id="ARBA00022553"/>
    </source>
</evidence>
<dbReference type="SUPFAM" id="SSF56801">
    <property type="entry name" value="Acetyl-CoA synthetase-like"/>
    <property type="match status" value="1"/>
</dbReference>
<dbReference type="PANTHER" id="PTHR45527:SF1">
    <property type="entry name" value="FATTY ACID SYNTHASE"/>
    <property type="match status" value="1"/>
</dbReference>
<dbReference type="PROSITE" id="PS00455">
    <property type="entry name" value="AMP_BINDING"/>
    <property type="match status" value="1"/>
</dbReference>
<dbReference type="SMART" id="SM00823">
    <property type="entry name" value="PKS_PP"/>
    <property type="match status" value="2"/>
</dbReference>
<dbReference type="GO" id="GO:0009366">
    <property type="term" value="C:enterobactin synthetase complex"/>
    <property type="evidence" value="ECO:0007669"/>
    <property type="project" value="TreeGrafter"/>
</dbReference>
<dbReference type="InterPro" id="IPR020845">
    <property type="entry name" value="AMP-binding_CS"/>
</dbReference>
<evidence type="ECO:0000313" key="8">
    <source>
        <dbReference type="Proteomes" id="UP001301958"/>
    </source>
</evidence>
<evidence type="ECO:0000259" key="6">
    <source>
        <dbReference type="PROSITE" id="PS52019"/>
    </source>
</evidence>
<dbReference type="InterPro" id="IPR049900">
    <property type="entry name" value="PKS_mFAS_DH"/>
</dbReference>
<dbReference type="GO" id="GO:0043041">
    <property type="term" value="P:amino acid activation for nonribosomal peptide biosynthetic process"/>
    <property type="evidence" value="ECO:0007669"/>
    <property type="project" value="TreeGrafter"/>
</dbReference>
<feature type="domain" description="PKS/mFAS DH" evidence="6">
    <location>
        <begin position="6"/>
        <end position="322"/>
    </location>
</feature>
<dbReference type="CDD" id="cd05930">
    <property type="entry name" value="A_NRPS"/>
    <property type="match status" value="1"/>
</dbReference>
<dbReference type="GO" id="GO:0005829">
    <property type="term" value="C:cytosol"/>
    <property type="evidence" value="ECO:0007669"/>
    <property type="project" value="TreeGrafter"/>
</dbReference>
<evidence type="ECO:0000259" key="5">
    <source>
        <dbReference type="PROSITE" id="PS50075"/>
    </source>
</evidence>
<dbReference type="GO" id="GO:0047527">
    <property type="term" value="F:2,3-dihydroxybenzoate-serine ligase activity"/>
    <property type="evidence" value="ECO:0007669"/>
    <property type="project" value="TreeGrafter"/>
</dbReference>
<keyword evidence="8" id="KW-1185">Reference proteome</keyword>
<evidence type="ECO:0000256" key="4">
    <source>
        <dbReference type="PROSITE-ProRule" id="PRU01363"/>
    </source>
</evidence>
<comment type="caution">
    <text evidence="7">The sequence shown here is derived from an EMBL/GenBank/DDBJ whole genome shotgun (WGS) entry which is preliminary data.</text>
</comment>
<dbReference type="SUPFAM" id="SSF51735">
    <property type="entry name" value="NAD(P)-binding Rossmann-fold domains"/>
    <property type="match status" value="1"/>
</dbReference>
<gene>
    <name evidence="7" type="ORF">QBC38DRAFT_517337</name>
</gene>
<evidence type="ECO:0000313" key="7">
    <source>
        <dbReference type="EMBL" id="KAK4223233.1"/>
    </source>
</evidence>
<dbReference type="Proteomes" id="UP001301958">
    <property type="component" value="Unassembled WGS sequence"/>
</dbReference>
<dbReference type="EMBL" id="MU865434">
    <property type="protein sequence ID" value="KAK4223233.1"/>
    <property type="molecule type" value="Genomic_DNA"/>
</dbReference>